<sequence>MNKIIRWQGIAGFAVIVALISLMMYLFAETIARKAMEHGLENYTGAEVNIDDVKINYSPFIVDVYRVQVTDAATPEKNAVEIAHVNAGVDIWQYLLGRVLVDELRAEQVQFATQRSSKGSVYRDPETSLTDRLKQKAQDAMDEADISLPDPEELLANSNLRTVKAANALEQSYQEEKAKLEELKGKLPTKETLDNYKKQVDALSKVKVKSVSDISQIKKDFDALKKQFKQDKAIVLQTKEQLSQTKSIMAKRVNDLKTAPSQDWNEIKSTYQLDNIDSADFAHILFGEKAREYHDMALIAYQYVKPLLAPSTEQQTEINHAANGRFVHFDEENPQPDLLIKKAHFSVVTPHGDFDIDLSEVTHQHWMRNVPTQFSIKTNNLLTDGIANLNGQLALAANNDFETQGNWQMNKLPLPEAALATSKELSVTLLSGLLAGNGQFKVSNDDIDSVNAFTLSQAKYQGSAESSLAKSVLETISNLDTLELGVDATGLLASPNFSIKSPMNKILQQSVMTQVNSKLAGFKSDIQGGLNEKLSGALSLGDSANAEILDFENLLNGTDGALSSLLSNDIVKQQEDKLKKKATDKLKGKLGDLLGG</sequence>
<comment type="caution">
    <text evidence="2">The sequence shown here is derived from an EMBL/GenBank/DDBJ whole genome shotgun (WGS) entry which is preliminary data.</text>
</comment>
<accession>A0ABQ6HAI8</accession>
<evidence type="ECO:0000313" key="2">
    <source>
        <dbReference type="EMBL" id="GLX84622.1"/>
    </source>
</evidence>
<organism evidence="2 3">
    <name type="scientific">Thalassotalea loyana</name>
    <dbReference type="NCBI Taxonomy" id="280483"/>
    <lineage>
        <taxon>Bacteria</taxon>
        <taxon>Pseudomonadati</taxon>
        <taxon>Pseudomonadota</taxon>
        <taxon>Gammaproteobacteria</taxon>
        <taxon>Alteromonadales</taxon>
        <taxon>Colwelliaceae</taxon>
        <taxon>Thalassotalea</taxon>
    </lineage>
</organism>
<feature type="transmembrane region" description="Helical" evidence="1">
    <location>
        <begin position="7"/>
        <end position="28"/>
    </location>
</feature>
<proteinExistence type="predicted"/>
<name>A0ABQ6HAI8_9GAMM</name>
<dbReference type="NCBIfam" id="TIGR03545">
    <property type="entry name" value="TIGR03545 family protein"/>
    <property type="match status" value="1"/>
</dbReference>
<keyword evidence="1" id="KW-0812">Transmembrane</keyword>
<keyword evidence="1" id="KW-1133">Transmembrane helix</keyword>
<dbReference type="InterPro" id="IPR019934">
    <property type="entry name" value="CHP03545"/>
</dbReference>
<evidence type="ECO:0000256" key="1">
    <source>
        <dbReference type="SAM" id="Phobius"/>
    </source>
</evidence>
<reference evidence="2 3" key="1">
    <citation type="submission" date="2023-03" db="EMBL/GenBank/DDBJ databases">
        <title>Thalassotalea loyana LMG 22536T draft genome sequence.</title>
        <authorList>
            <person name="Sawabe T."/>
        </authorList>
    </citation>
    <scope>NUCLEOTIDE SEQUENCE [LARGE SCALE GENOMIC DNA]</scope>
    <source>
        <strain evidence="2 3">LMG 22536</strain>
    </source>
</reference>
<dbReference type="EMBL" id="BSSV01000001">
    <property type="protein sequence ID" value="GLX84622.1"/>
    <property type="molecule type" value="Genomic_DNA"/>
</dbReference>
<keyword evidence="1" id="KW-0472">Membrane</keyword>
<protein>
    <recommendedName>
        <fullName evidence="4">TIGR03545 family protein</fullName>
    </recommendedName>
</protein>
<evidence type="ECO:0008006" key="4">
    <source>
        <dbReference type="Google" id="ProtNLM"/>
    </source>
</evidence>
<evidence type="ECO:0000313" key="3">
    <source>
        <dbReference type="Proteomes" id="UP001157134"/>
    </source>
</evidence>
<gene>
    <name evidence="2" type="ORF">tloyanaT_08740</name>
</gene>
<dbReference type="RefSeq" id="WP_284296212.1">
    <property type="nucleotide sequence ID" value="NZ_BSSV01000001.1"/>
</dbReference>
<dbReference type="Proteomes" id="UP001157134">
    <property type="component" value="Unassembled WGS sequence"/>
</dbReference>
<keyword evidence="3" id="KW-1185">Reference proteome</keyword>